<evidence type="ECO:0000256" key="1">
    <source>
        <dbReference type="SAM" id="Phobius"/>
    </source>
</evidence>
<dbReference type="EMBL" id="GGEC01058756">
    <property type="protein sequence ID" value="MBX39240.1"/>
    <property type="molecule type" value="Transcribed_RNA"/>
</dbReference>
<keyword evidence="1" id="KW-1133">Transmembrane helix</keyword>
<proteinExistence type="predicted"/>
<keyword evidence="1" id="KW-0472">Membrane</keyword>
<organism evidence="2">
    <name type="scientific">Rhizophora mucronata</name>
    <name type="common">Asiatic mangrove</name>
    <dbReference type="NCBI Taxonomy" id="61149"/>
    <lineage>
        <taxon>Eukaryota</taxon>
        <taxon>Viridiplantae</taxon>
        <taxon>Streptophyta</taxon>
        <taxon>Embryophyta</taxon>
        <taxon>Tracheophyta</taxon>
        <taxon>Spermatophyta</taxon>
        <taxon>Magnoliopsida</taxon>
        <taxon>eudicotyledons</taxon>
        <taxon>Gunneridae</taxon>
        <taxon>Pentapetalae</taxon>
        <taxon>rosids</taxon>
        <taxon>fabids</taxon>
        <taxon>Malpighiales</taxon>
        <taxon>Rhizophoraceae</taxon>
        <taxon>Rhizophora</taxon>
    </lineage>
</organism>
<evidence type="ECO:0000313" key="2">
    <source>
        <dbReference type="EMBL" id="MBX39240.1"/>
    </source>
</evidence>
<protein>
    <submittedName>
        <fullName evidence="2">Uncharacterized protein</fullName>
    </submittedName>
</protein>
<sequence length="44" mass="5291">MASPLYEFFFRSLCSIVFFFFFPYFFVCIICLVQNFLLSCLIVD</sequence>
<keyword evidence="1" id="KW-0812">Transmembrane</keyword>
<feature type="transmembrane region" description="Helical" evidence="1">
    <location>
        <begin position="16"/>
        <end position="43"/>
    </location>
</feature>
<dbReference type="AlphaFoldDB" id="A0A2P2NA19"/>
<accession>A0A2P2NA19</accession>
<reference evidence="2" key="1">
    <citation type="submission" date="2018-02" db="EMBL/GenBank/DDBJ databases">
        <title>Rhizophora mucronata_Transcriptome.</title>
        <authorList>
            <person name="Meera S.P."/>
            <person name="Sreeshan A."/>
            <person name="Augustine A."/>
        </authorList>
    </citation>
    <scope>NUCLEOTIDE SEQUENCE</scope>
    <source>
        <tissue evidence="2">Leaf</tissue>
    </source>
</reference>
<name>A0A2P2NA19_RHIMU</name>